<dbReference type="Gene3D" id="3.40.50.360">
    <property type="match status" value="1"/>
</dbReference>
<dbReference type="eggNOG" id="COG2249">
    <property type="taxonomic scope" value="Bacteria"/>
</dbReference>
<gene>
    <name evidence="5" type="ordered locus">PFLU_5457</name>
</gene>
<dbReference type="Proteomes" id="UP001152918">
    <property type="component" value="Chromosome"/>
</dbReference>
<dbReference type="GO" id="GO:0003955">
    <property type="term" value="F:NAD(P)H dehydrogenase (quinone) activity"/>
    <property type="evidence" value="ECO:0007669"/>
    <property type="project" value="TreeGrafter"/>
</dbReference>
<sequence>MTLPYTAAPTLSLFFSRTLSVAHRTLLILGHPSSTSFCSALADTYTQSAKNAGHEVRALRLGELVFDPVLHNGYSDIQALEPDLLSAQSDILWATHLVFVFPIWWGGIPALMKGFLDRIFLPGFAFKYRAGKAFPDKLLQGRTAHLLVTLDTPPWYYRWVYRMPGIHQMRATTLAFCGIKPIKTLMFGPILGSTPAHRAKWLKQAGGLFEKGSFHVHRQSRAVGGHHHQGDSSL</sequence>
<evidence type="ECO:0000313" key="4">
    <source>
        <dbReference type="EMBL" id="CAI2799596.1"/>
    </source>
</evidence>
<keyword evidence="2" id="KW-0560">Oxidoreductase</keyword>
<proteinExistence type="inferred from homology"/>
<protein>
    <submittedName>
        <fullName evidence="4">Flavodoxin_2 domain-containing protein</fullName>
    </submittedName>
</protein>
<dbReference type="PANTHER" id="PTHR10204:SF34">
    <property type="entry name" value="NAD(P)H DEHYDROGENASE [QUINONE] 1 ISOFORM 1"/>
    <property type="match status" value="1"/>
</dbReference>
<comment type="similarity">
    <text evidence="1">Belongs to the NAD(P)H dehydrogenase (quinone) family.</text>
</comment>
<dbReference type="SUPFAM" id="SSF52218">
    <property type="entry name" value="Flavoproteins"/>
    <property type="match status" value="1"/>
</dbReference>
<evidence type="ECO:0000256" key="1">
    <source>
        <dbReference type="ARBA" id="ARBA00006252"/>
    </source>
</evidence>
<dbReference type="HOGENOM" id="CLU_058643_1_0_6"/>
<dbReference type="AlphaFoldDB" id="C3K2Q6"/>
<dbReference type="PANTHER" id="PTHR10204">
    <property type="entry name" value="NAD P H OXIDOREDUCTASE-RELATED"/>
    <property type="match status" value="1"/>
</dbReference>
<reference evidence="4" key="2">
    <citation type="submission" date="2023-10" db="EMBL/GenBank/DDBJ databases">
        <authorList>
            <person name="Fortmann-Grote C."/>
        </authorList>
    </citation>
    <scope>NUCLEOTIDE SEQUENCE</scope>
    <source>
        <strain evidence="4">SBW25</strain>
    </source>
</reference>
<dbReference type="KEGG" id="pfs:PFLU_5457"/>
<reference evidence="5" key="1">
    <citation type="journal article" date="2009" name="Genome Biol.">
        <title>Genomic and genetic analyses of diversity and plant interactions of Pseudomonas fluorescens.</title>
        <authorList>
            <person name="Silby M.W."/>
            <person name="Cerdeno-Tarraga A.M."/>
            <person name="Vernikos G.S."/>
            <person name="Giddens S.R."/>
            <person name="Jackson R.W."/>
            <person name="Preston G.M."/>
            <person name="Zhang X.X."/>
            <person name="Moon C.D."/>
            <person name="Gehrig S.M."/>
            <person name="Godfrey S.A."/>
            <person name="Knight C.G."/>
            <person name="Malone J.G."/>
            <person name="Robinson Z."/>
            <person name="Spiers A.J."/>
            <person name="Harris S."/>
            <person name="Challis G.L."/>
            <person name="Yaxley A.M."/>
            <person name="Harris D."/>
            <person name="Seeger K."/>
            <person name="Murphy L."/>
            <person name="Rutter S."/>
            <person name="Squares R."/>
            <person name="Quail M.A."/>
            <person name="Saunders E."/>
            <person name="Mavromatis K."/>
            <person name="Brettin T.S."/>
            <person name="Bentley S.D."/>
            <person name="Hothersall J."/>
            <person name="Stephens E."/>
            <person name="Thomas C.M."/>
            <person name="Parkhill J."/>
            <person name="Levy S.B."/>
            <person name="Rainey P.B."/>
            <person name="Thomson N.R."/>
        </authorList>
    </citation>
    <scope>NUCLEOTIDE SEQUENCE [LARGE SCALE GENOMIC DNA]</scope>
    <source>
        <strain evidence="5">SBW25</strain>
    </source>
</reference>
<dbReference type="Pfam" id="PF02525">
    <property type="entry name" value="Flavodoxin_2"/>
    <property type="match status" value="1"/>
</dbReference>
<evidence type="ECO:0000313" key="5">
    <source>
        <dbReference type="EMBL" id="CAY52655.1"/>
    </source>
</evidence>
<dbReference type="EMBL" id="AM181176">
    <property type="protein sequence ID" value="CAY52655.1"/>
    <property type="molecule type" value="Genomic_DNA"/>
</dbReference>
<accession>C3K2Q6</accession>
<dbReference type="InterPro" id="IPR029039">
    <property type="entry name" value="Flavoprotein-like_sf"/>
</dbReference>
<evidence type="ECO:0000259" key="3">
    <source>
        <dbReference type="Pfam" id="PF02525"/>
    </source>
</evidence>
<dbReference type="GO" id="GO:0005829">
    <property type="term" value="C:cytosol"/>
    <property type="evidence" value="ECO:0007669"/>
    <property type="project" value="TreeGrafter"/>
</dbReference>
<feature type="domain" description="Flavodoxin-like fold" evidence="3">
    <location>
        <begin position="24"/>
        <end position="195"/>
    </location>
</feature>
<dbReference type="EMBL" id="OV986001">
    <property type="protein sequence ID" value="CAI2799596.1"/>
    <property type="molecule type" value="Genomic_DNA"/>
</dbReference>
<evidence type="ECO:0000256" key="2">
    <source>
        <dbReference type="ARBA" id="ARBA00023002"/>
    </source>
</evidence>
<name>C3K2Q6_PSEFS</name>
<organism evidence="5">
    <name type="scientific">Pseudomonas fluorescens (strain SBW25)</name>
    <dbReference type="NCBI Taxonomy" id="216595"/>
    <lineage>
        <taxon>Bacteria</taxon>
        <taxon>Pseudomonadati</taxon>
        <taxon>Pseudomonadota</taxon>
        <taxon>Gammaproteobacteria</taxon>
        <taxon>Pseudomonadales</taxon>
        <taxon>Pseudomonadaceae</taxon>
        <taxon>Pseudomonas</taxon>
    </lineage>
</organism>
<dbReference type="InterPro" id="IPR003680">
    <property type="entry name" value="Flavodoxin_fold"/>
</dbReference>
<dbReference type="InterPro" id="IPR051545">
    <property type="entry name" value="NAD(P)H_dehydrogenase_qn"/>
</dbReference>